<dbReference type="RefSeq" id="WP_133758572.1">
    <property type="nucleotide sequence ID" value="NZ_SOBW01000008.1"/>
</dbReference>
<evidence type="ECO:0000313" key="2">
    <source>
        <dbReference type="Proteomes" id="UP000294689"/>
    </source>
</evidence>
<dbReference type="Gene3D" id="1.10.150.240">
    <property type="entry name" value="Putative phosphatase, domain 2"/>
    <property type="match status" value="1"/>
</dbReference>
<dbReference type="Proteomes" id="UP000294689">
    <property type="component" value="Unassembled WGS sequence"/>
</dbReference>
<accession>A0A4R7Q1S5</accession>
<dbReference type="GO" id="GO:0016787">
    <property type="term" value="F:hydrolase activity"/>
    <property type="evidence" value="ECO:0007669"/>
    <property type="project" value="UniProtKB-KW"/>
</dbReference>
<name>A0A4R7Q1S5_9FLAO</name>
<dbReference type="AlphaFoldDB" id="A0A4R7Q1S5"/>
<reference evidence="1 2" key="1">
    <citation type="submission" date="2019-03" db="EMBL/GenBank/DDBJ databases">
        <title>Genomic Encyclopedia of Archaeal and Bacterial Type Strains, Phase II (KMG-II): from individual species to whole genera.</title>
        <authorList>
            <person name="Goeker M."/>
        </authorList>
    </citation>
    <scope>NUCLEOTIDE SEQUENCE [LARGE SCALE GENOMIC DNA]</scope>
    <source>
        <strain evidence="1 2">DSM 28135</strain>
    </source>
</reference>
<dbReference type="InterPro" id="IPR036412">
    <property type="entry name" value="HAD-like_sf"/>
</dbReference>
<dbReference type="InterPro" id="IPR006439">
    <property type="entry name" value="HAD-SF_hydro_IA"/>
</dbReference>
<gene>
    <name evidence="1" type="ORF">BXY82_2621</name>
</gene>
<dbReference type="NCBIfam" id="TIGR01509">
    <property type="entry name" value="HAD-SF-IA-v3"/>
    <property type="match status" value="1"/>
</dbReference>
<dbReference type="InterPro" id="IPR023214">
    <property type="entry name" value="HAD_sf"/>
</dbReference>
<dbReference type="Pfam" id="PF00702">
    <property type="entry name" value="Hydrolase"/>
    <property type="match status" value="1"/>
</dbReference>
<dbReference type="PANTHER" id="PTHR43611:SF3">
    <property type="entry name" value="FLAVIN MONONUCLEOTIDE HYDROLASE 1, CHLOROPLATIC"/>
    <property type="match status" value="1"/>
</dbReference>
<keyword evidence="1" id="KW-0378">Hydrolase</keyword>
<dbReference type="Gene3D" id="3.40.50.1000">
    <property type="entry name" value="HAD superfamily/HAD-like"/>
    <property type="match status" value="1"/>
</dbReference>
<dbReference type="SUPFAM" id="SSF56784">
    <property type="entry name" value="HAD-like"/>
    <property type="match status" value="1"/>
</dbReference>
<dbReference type="InterPro" id="IPR023198">
    <property type="entry name" value="PGP-like_dom2"/>
</dbReference>
<evidence type="ECO:0000313" key="1">
    <source>
        <dbReference type="EMBL" id="TDU40569.1"/>
    </source>
</evidence>
<dbReference type="PRINTS" id="PR00413">
    <property type="entry name" value="HADHALOGNASE"/>
</dbReference>
<dbReference type="SFLD" id="SFLDG01129">
    <property type="entry name" value="C1.5:_HAD__Beta-PGM__Phosphata"/>
    <property type="match status" value="1"/>
</dbReference>
<comment type="caution">
    <text evidence="1">The sequence shown here is derived from an EMBL/GenBank/DDBJ whole genome shotgun (WGS) entry which is preliminary data.</text>
</comment>
<dbReference type="SFLD" id="SFLDS00003">
    <property type="entry name" value="Haloacid_Dehalogenase"/>
    <property type="match status" value="1"/>
</dbReference>
<protein>
    <submittedName>
        <fullName evidence="1">Putative hydrolase of the HAD superfamily</fullName>
    </submittedName>
</protein>
<keyword evidence="2" id="KW-1185">Reference proteome</keyword>
<dbReference type="OrthoDB" id="9797415at2"/>
<sequence>MIKNLIFDFGDVFINLDKNGAMERALNLFGMDTLSEEINAINILYEQGLMSTEEFVEFYMDNFPHLDEDEIVGTWNYILRDFPNHRLEYVQQLASEKKYKLILLSNTNELHINWIKENVGFFEEFKAHFDAFYLSHEIQLRKPNPNIYEFVLNENNLKAEESLFIDDTEENIISAAKLGIHTWHINPETDDITSLFSTKSELF</sequence>
<proteinExistence type="predicted"/>
<dbReference type="CDD" id="cd02603">
    <property type="entry name" value="HAD_sEH-N_like"/>
    <property type="match status" value="1"/>
</dbReference>
<organism evidence="1 2">
    <name type="scientific">Gelidibacter sediminis</name>
    <dbReference type="NCBI Taxonomy" id="1608710"/>
    <lineage>
        <taxon>Bacteria</taxon>
        <taxon>Pseudomonadati</taxon>
        <taxon>Bacteroidota</taxon>
        <taxon>Flavobacteriia</taxon>
        <taxon>Flavobacteriales</taxon>
        <taxon>Flavobacteriaceae</taxon>
        <taxon>Gelidibacter</taxon>
    </lineage>
</organism>
<dbReference type="PANTHER" id="PTHR43611">
    <property type="entry name" value="ALPHA-D-GLUCOSE 1-PHOSPHATE PHOSPHATASE"/>
    <property type="match status" value="1"/>
</dbReference>
<dbReference type="EMBL" id="SOBW01000008">
    <property type="protein sequence ID" value="TDU40569.1"/>
    <property type="molecule type" value="Genomic_DNA"/>
</dbReference>